<evidence type="ECO:0000256" key="10">
    <source>
        <dbReference type="RuleBase" id="RU000528"/>
    </source>
</evidence>
<evidence type="ECO:0000256" key="9">
    <source>
        <dbReference type="ARBA" id="ARBA00023269"/>
    </source>
</evidence>
<protein>
    <recommendedName>
        <fullName evidence="5 10">Histone H4</fullName>
    </recommendedName>
</protein>
<dbReference type="SMART" id="SM00417">
    <property type="entry name" value="H4"/>
    <property type="match status" value="1"/>
</dbReference>
<accession>A0A0N5BI68</accession>
<evidence type="ECO:0000256" key="7">
    <source>
        <dbReference type="ARBA" id="ARBA00023125"/>
    </source>
</evidence>
<reference evidence="13" key="1">
    <citation type="submission" date="2017-02" db="UniProtKB">
        <authorList>
            <consortium name="WormBaseParasite"/>
        </authorList>
    </citation>
    <scope>IDENTIFICATION</scope>
</reference>
<comment type="similarity">
    <text evidence="4 10">Belongs to the histone H4 family.</text>
</comment>
<organism evidence="12 13">
    <name type="scientific">Strongyloides papillosus</name>
    <name type="common">Intestinal threadworm</name>
    <dbReference type="NCBI Taxonomy" id="174720"/>
    <lineage>
        <taxon>Eukaryota</taxon>
        <taxon>Metazoa</taxon>
        <taxon>Ecdysozoa</taxon>
        <taxon>Nematoda</taxon>
        <taxon>Chromadorea</taxon>
        <taxon>Rhabditida</taxon>
        <taxon>Tylenchina</taxon>
        <taxon>Panagrolaimomorpha</taxon>
        <taxon>Strongyloidoidea</taxon>
        <taxon>Strongyloididae</taxon>
        <taxon>Strongyloides</taxon>
    </lineage>
</organism>
<dbReference type="Proteomes" id="UP000046392">
    <property type="component" value="Unplaced"/>
</dbReference>
<keyword evidence="9 10" id="KW-0544">Nucleosome core</keyword>
<sequence length="103" mass="11825">MPGRGKGGKGHGKDDANCYRKVLHDNTRGITNSVIRCFARRVGAEHISRSAYEETRTILNSFLKNVIHDPITYYEHAKRKTVTAKDVVYTLKRREITLYGFRV</sequence>
<dbReference type="GO" id="GO:0003677">
    <property type="term" value="F:DNA binding"/>
    <property type="evidence" value="ECO:0007669"/>
    <property type="project" value="UniProtKB-KW"/>
</dbReference>
<evidence type="ECO:0000256" key="8">
    <source>
        <dbReference type="ARBA" id="ARBA00023242"/>
    </source>
</evidence>
<evidence type="ECO:0000256" key="2">
    <source>
        <dbReference type="ARBA" id="ARBA00004123"/>
    </source>
</evidence>
<dbReference type="CDD" id="cd22912">
    <property type="entry name" value="HFD_H4"/>
    <property type="match status" value="1"/>
</dbReference>
<dbReference type="PRINTS" id="PR00623">
    <property type="entry name" value="HISTONEH4"/>
</dbReference>
<evidence type="ECO:0000313" key="12">
    <source>
        <dbReference type="Proteomes" id="UP000046392"/>
    </source>
</evidence>
<dbReference type="GO" id="GO:0005634">
    <property type="term" value="C:nucleus"/>
    <property type="evidence" value="ECO:0007669"/>
    <property type="project" value="UniProtKB-SubCell"/>
</dbReference>
<dbReference type="AlphaFoldDB" id="A0A0N5BI68"/>
<keyword evidence="12" id="KW-1185">Reference proteome</keyword>
<dbReference type="InterPro" id="IPR001951">
    <property type="entry name" value="Histone_H4"/>
</dbReference>
<dbReference type="InterPro" id="IPR035425">
    <property type="entry name" value="CENP-T/H4_C"/>
</dbReference>
<dbReference type="InterPro" id="IPR009072">
    <property type="entry name" value="Histone-fold"/>
</dbReference>
<dbReference type="GO" id="GO:0046982">
    <property type="term" value="F:protein heterodimerization activity"/>
    <property type="evidence" value="ECO:0007669"/>
    <property type="project" value="InterPro"/>
</dbReference>
<evidence type="ECO:0000256" key="6">
    <source>
        <dbReference type="ARBA" id="ARBA00022454"/>
    </source>
</evidence>
<dbReference type="STRING" id="174720.A0A0N5BI68"/>
<evidence type="ECO:0000256" key="1">
    <source>
        <dbReference type="ARBA" id="ARBA00002001"/>
    </source>
</evidence>
<comment type="subcellular location">
    <subcellularLocation>
        <location evidence="3">Chromosome</location>
    </subcellularLocation>
    <subcellularLocation>
        <location evidence="2">Nucleus</location>
    </subcellularLocation>
</comment>
<evidence type="ECO:0000256" key="4">
    <source>
        <dbReference type="ARBA" id="ARBA00006564"/>
    </source>
</evidence>
<keyword evidence="7 10" id="KW-0238">DNA-binding</keyword>
<evidence type="ECO:0000256" key="5">
    <source>
        <dbReference type="ARBA" id="ARBA00020836"/>
    </source>
</evidence>
<comment type="function">
    <text evidence="1 10">Core component of nucleosome. Nucleosomes wrap and compact DNA into chromatin, limiting DNA accessibility to the cellular machineries which require DNA as a template. Histones thereby play a central role in transcription regulation, DNA repair, DNA replication and chromosomal stability. DNA accessibility is regulated via a complex set of post-translational modifications of histones, also called histone code, and nucleosome remodeling.</text>
</comment>
<evidence type="ECO:0000256" key="3">
    <source>
        <dbReference type="ARBA" id="ARBA00004286"/>
    </source>
</evidence>
<dbReference type="GO" id="GO:0000786">
    <property type="term" value="C:nucleosome"/>
    <property type="evidence" value="ECO:0007669"/>
    <property type="project" value="UniProtKB-KW"/>
</dbReference>
<name>A0A0N5BI68_STREA</name>
<dbReference type="Gene3D" id="1.10.20.10">
    <property type="entry name" value="Histone, subunit A"/>
    <property type="match status" value="1"/>
</dbReference>
<evidence type="ECO:0000259" key="11">
    <source>
        <dbReference type="Pfam" id="PF15511"/>
    </source>
</evidence>
<dbReference type="Pfam" id="PF15511">
    <property type="entry name" value="CENP-T_C"/>
    <property type="match status" value="1"/>
</dbReference>
<dbReference type="SUPFAM" id="SSF47113">
    <property type="entry name" value="Histone-fold"/>
    <property type="match status" value="1"/>
</dbReference>
<proteinExistence type="inferred from homology"/>
<keyword evidence="8 10" id="KW-0539">Nucleus</keyword>
<dbReference type="WBParaSite" id="SPAL_0000565000.1">
    <property type="protein sequence ID" value="SPAL_0000565000.1"/>
    <property type="gene ID" value="SPAL_0000565000"/>
</dbReference>
<comment type="subunit">
    <text evidence="10">The nucleosome is a histone octamer containing two molecules each of H2A, H2B, H3 and H4 assembled in one H3-H4 heterotetramer and two H2A-H2B heterodimers. The octamer wraps approximately 147 bp of DNA.</text>
</comment>
<feature type="domain" description="CENP-T/Histone H4 histone fold" evidence="11">
    <location>
        <begin position="35"/>
        <end position="94"/>
    </location>
</feature>
<keyword evidence="6 10" id="KW-0158">Chromosome</keyword>
<evidence type="ECO:0000313" key="13">
    <source>
        <dbReference type="WBParaSite" id="SPAL_0000565000.1"/>
    </source>
</evidence>
<dbReference type="GO" id="GO:0030527">
    <property type="term" value="F:structural constituent of chromatin"/>
    <property type="evidence" value="ECO:0007669"/>
    <property type="project" value="InterPro"/>
</dbReference>
<dbReference type="PANTHER" id="PTHR10484">
    <property type="entry name" value="HISTONE H4"/>
    <property type="match status" value="1"/>
</dbReference>